<accession>A0A286G5C3</accession>
<name>A0A286G5C3_9BACT</name>
<evidence type="ECO:0000313" key="2">
    <source>
        <dbReference type="Proteomes" id="UP000219452"/>
    </source>
</evidence>
<evidence type="ECO:0000313" key="1">
    <source>
        <dbReference type="EMBL" id="SOD90747.1"/>
    </source>
</evidence>
<gene>
    <name evidence="1" type="ORF">SAMN06269250_3526</name>
</gene>
<reference evidence="2" key="1">
    <citation type="submission" date="2017-09" db="EMBL/GenBank/DDBJ databases">
        <authorList>
            <person name="Varghese N."/>
            <person name="Submissions S."/>
        </authorList>
    </citation>
    <scope>NUCLEOTIDE SEQUENCE [LARGE SCALE GENOMIC DNA]</scope>
    <source>
        <strain evidence="2">DSM 29961</strain>
    </source>
</reference>
<proteinExistence type="predicted"/>
<keyword evidence="2" id="KW-1185">Reference proteome</keyword>
<protein>
    <submittedName>
        <fullName evidence="1">Uncharacterized protein</fullName>
    </submittedName>
</protein>
<organism evidence="1 2">
    <name type="scientific">Spirosoma fluviale</name>
    <dbReference type="NCBI Taxonomy" id="1597977"/>
    <lineage>
        <taxon>Bacteria</taxon>
        <taxon>Pseudomonadati</taxon>
        <taxon>Bacteroidota</taxon>
        <taxon>Cytophagia</taxon>
        <taxon>Cytophagales</taxon>
        <taxon>Cytophagaceae</taxon>
        <taxon>Spirosoma</taxon>
    </lineage>
</organism>
<sequence length="35" mass="4218">MLHRATNIDKNTVGFALHTWNFVTWHYQTGIFLKR</sequence>
<dbReference type="EMBL" id="OCNH01000002">
    <property type="protein sequence ID" value="SOD90747.1"/>
    <property type="molecule type" value="Genomic_DNA"/>
</dbReference>
<dbReference type="Proteomes" id="UP000219452">
    <property type="component" value="Unassembled WGS sequence"/>
</dbReference>
<dbReference type="AlphaFoldDB" id="A0A286G5C3"/>